<dbReference type="PANTHER" id="PTHR30061:SF50">
    <property type="entry name" value="MALTOSE_MALTODEXTRIN-BINDING PERIPLASMIC PROTEIN"/>
    <property type="match status" value="1"/>
</dbReference>
<dbReference type="STRING" id="255247.ABE41_018845"/>
<keyword evidence="2" id="KW-0813">Transport</keyword>
<name>A0A1B1Z9F3_9BACL</name>
<evidence type="ECO:0000256" key="3">
    <source>
        <dbReference type="ARBA" id="ARBA00022729"/>
    </source>
</evidence>
<gene>
    <name evidence="5" type="ORF">ABE41_018845</name>
</gene>
<dbReference type="GO" id="GO:0055052">
    <property type="term" value="C:ATP-binding cassette (ABC) transporter complex, substrate-binding subunit-containing"/>
    <property type="evidence" value="ECO:0007669"/>
    <property type="project" value="TreeGrafter"/>
</dbReference>
<dbReference type="KEGG" id="far:ABE41_018845"/>
<evidence type="ECO:0000256" key="4">
    <source>
        <dbReference type="SAM" id="SignalP"/>
    </source>
</evidence>
<keyword evidence="3 4" id="KW-0732">Signal</keyword>
<dbReference type="GO" id="GO:1901982">
    <property type="term" value="F:maltose binding"/>
    <property type="evidence" value="ECO:0007669"/>
    <property type="project" value="TreeGrafter"/>
</dbReference>
<reference evidence="5 6" key="1">
    <citation type="submission" date="2016-08" db="EMBL/GenBank/DDBJ databases">
        <title>Complete genome sequence of Fictibacillus arsenicus G25-54, a strain with toxicity to nematodes and a potential arsenic-resistance activity.</title>
        <authorList>
            <person name="Zheng Z."/>
        </authorList>
    </citation>
    <scope>NUCLEOTIDE SEQUENCE [LARGE SCALE GENOMIC DNA]</scope>
    <source>
        <strain evidence="5 6">G25-54</strain>
    </source>
</reference>
<dbReference type="SUPFAM" id="SSF53850">
    <property type="entry name" value="Periplasmic binding protein-like II"/>
    <property type="match status" value="1"/>
</dbReference>
<protein>
    <submittedName>
        <fullName evidence="5">ABC transporter substrate-binding protein</fullName>
    </submittedName>
</protein>
<dbReference type="GO" id="GO:0015768">
    <property type="term" value="P:maltose transport"/>
    <property type="evidence" value="ECO:0007669"/>
    <property type="project" value="TreeGrafter"/>
</dbReference>
<feature type="chain" id="PRO_5039397780" evidence="4">
    <location>
        <begin position="30"/>
        <end position="425"/>
    </location>
</feature>
<dbReference type="InterPro" id="IPR006059">
    <property type="entry name" value="SBP"/>
</dbReference>
<dbReference type="PROSITE" id="PS51257">
    <property type="entry name" value="PROKAR_LIPOPROTEIN"/>
    <property type="match status" value="1"/>
</dbReference>
<dbReference type="OrthoDB" id="9795467at2"/>
<evidence type="ECO:0000313" key="5">
    <source>
        <dbReference type="EMBL" id="ANX14075.1"/>
    </source>
</evidence>
<dbReference type="Proteomes" id="UP000077412">
    <property type="component" value="Chromosome"/>
</dbReference>
<dbReference type="Pfam" id="PF01547">
    <property type="entry name" value="SBP_bac_1"/>
    <property type="match status" value="1"/>
</dbReference>
<evidence type="ECO:0000313" key="6">
    <source>
        <dbReference type="Proteomes" id="UP000077412"/>
    </source>
</evidence>
<dbReference type="RefSeq" id="WP_066293784.1">
    <property type="nucleotide sequence ID" value="NZ_CP016761.1"/>
</dbReference>
<evidence type="ECO:0000256" key="1">
    <source>
        <dbReference type="ARBA" id="ARBA00008520"/>
    </source>
</evidence>
<proteinExistence type="inferred from homology"/>
<evidence type="ECO:0000256" key="2">
    <source>
        <dbReference type="ARBA" id="ARBA00022448"/>
    </source>
</evidence>
<dbReference type="PANTHER" id="PTHR30061">
    <property type="entry name" value="MALTOSE-BINDING PERIPLASMIC PROTEIN"/>
    <property type="match status" value="1"/>
</dbReference>
<accession>A0A1B1Z9F3</accession>
<dbReference type="AlphaFoldDB" id="A0A1B1Z9F3"/>
<feature type="signal peptide" evidence="4">
    <location>
        <begin position="1"/>
        <end position="29"/>
    </location>
</feature>
<dbReference type="Gene3D" id="3.40.190.10">
    <property type="entry name" value="Periplasmic binding protein-like II"/>
    <property type="match status" value="2"/>
</dbReference>
<keyword evidence="6" id="KW-1185">Reference proteome</keyword>
<comment type="similarity">
    <text evidence="1">Belongs to the bacterial solute-binding protein 1 family.</text>
</comment>
<organism evidence="5 6">
    <name type="scientific">Fictibacillus arsenicus</name>
    <dbReference type="NCBI Taxonomy" id="255247"/>
    <lineage>
        <taxon>Bacteria</taxon>
        <taxon>Bacillati</taxon>
        <taxon>Bacillota</taxon>
        <taxon>Bacilli</taxon>
        <taxon>Bacillales</taxon>
        <taxon>Fictibacillaceae</taxon>
        <taxon>Fictibacillus</taxon>
    </lineage>
</organism>
<dbReference type="EMBL" id="CP016761">
    <property type="protein sequence ID" value="ANX14075.1"/>
    <property type="molecule type" value="Genomic_DNA"/>
</dbReference>
<sequence>MKTPFSKVLGILSIIALLFVSACSSSDHSSEKSSDGKVTIEYWHTYSDQEEKVLKEKIKPMFEKEHPHIKLKLTRMPYEGLKQQVIAGVSGNAAPDLMRMDIIWVPEFAKMGALKEVSSLDGFDNVKSSVFEGPMATNIFDGKYYGVPVNTNTKIAIYDKKVLDKAGVTEVPKTMEELAAAAKKAKDAGAKGGITIGGANAWGVLPYFWSLGGKLTNDDYTKIDGFVNSPESVKALEQLIQWNKDKILSPTILGGEPGAWDGIKKHEYMMLDDGPWFYSVLMNEEKKKEDPLEYTVRSLIPEGPGGSRSVIGGEDLVIFANSKHPEEAWTFAQWMLTEEPQKLMSETGLIPTNMNAAKDPEFLKVPFVKEYVDQLETALPRTPIPQWSEFEQVFNLNIEKALRGKMSAKEALDDAAKQGEAILKK</sequence>
<dbReference type="GO" id="GO:0042956">
    <property type="term" value="P:maltodextrin transmembrane transport"/>
    <property type="evidence" value="ECO:0007669"/>
    <property type="project" value="TreeGrafter"/>
</dbReference>